<keyword evidence="2" id="KW-1133">Transmembrane helix</keyword>
<feature type="compositionally biased region" description="Polar residues" evidence="1">
    <location>
        <begin position="58"/>
        <end position="67"/>
    </location>
</feature>
<dbReference type="Proteomes" id="UP001597046">
    <property type="component" value="Unassembled WGS sequence"/>
</dbReference>
<name>A0ABW3MZH6_9MICO</name>
<keyword evidence="2" id="KW-0472">Membrane</keyword>
<accession>A0ABW3MZH6</accession>
<dbReference type="EMBL" id="JBHTKH010000014">
    <property type="protein sequence ID" value="MFD1056093.1"/>
    <property type="molecule type" value="Genomic_DNA"/>
</dbReference>
<sequence length="184" mass="18677">MQSRDGGTRRSALLATGSVLALCLGAVLAVWAFGAGPARTQATAGDPPGSSAAAQRPAQATGSSTGQRPGRVSGKDAKDRDRIAASEDATAQQTAGRPGLPQGPSFVGDVGTYLVGRGIPPGTYESAGGHAGRTCHWFRLKGLTGRPADVVASGSTNGPARVTILRTDAFFQTRDCATWSRVAA</sequence>
<feature type="transmembrane region" description="Helical" evidence="2">
    <location>
        <begin position="12"/>
        <end position="33"/>
    </location>
</feature>
<feature type="region of interest" description="Disordered" evidence="1">
    <location>
        <begin position="41"/>
        <end position="105"/>
    </location>
</feature>
<organism evidence="3 4">
    <name type="scientific">Terrabacter terrigena</name>
    <dbReference type="NCBI Taxonomy" id="574718"/>
    <lineage>
        <taxon>Bacteria</taxon>
        <taxon>Bacillati</taxon>
        <taxon>Actinomycetota</taxon>
        <taxon>Actinomycetes</taxon>
        <taxon>Micrococcales</taxon>
        <taxon>Intrasporangiaceae</taxon>
        <taxon>Terrabacter</taxon>
    </lineage>
</organism>
<proteinExistence type="predicted"/>
<keyword evidence="4" id="KW-1185">Reference proteome</keyword>
<evidence type="ECO:0000313" key="3">
    <source>
        <dbReference type="EMBL" id="MFD1056093.1"/>
    </source>
</evidence>
<keyword evidence="2" id="KW-0812">Transmembrane</keyword>
<evidence type="ECO:0000256" key="1">
    <source>
        <dbReference type="SAM" id="MobiDB-lite"/>
    </source>
</evidence>
<evidence type="ECO:0000313" key="4">
    <source>
        <dbReference type="Proteomes" id="UP001597046"/>
    </source>
</evidence>
<reference evidence="4" key="1">
    <citation type="journal article" date="2019" name="Int. J. Syst. Evol. Microbiol.">
        <title>The Global Catalogue of Microorganisms (GCM) 10K type strain sequencing project: providing services to taxonomists for standard genome sequencing and annotation.</title>
        <authorList>
            <consortium name="The Broad Institute Genomics Platform"/>
            <consortium name="The Broad Institute Genome Sequencing Center for Infectious Disease"/>
            <person name="Wu L."/>
            <person name="Ma J."/>
        </authorList>
    </citation>
    <scope>NUCLEOTIDE SEQUENCE [LARGE SCALE GENOMIC DNA]</scope>
    <source>
        <strain evidence="4">CCUG 57508</strain>
    </source>
</reference>
<gene>
    <name evidence="3" type="ORF">ACFQ2V_17415</name>
</gene>
<feature type="compositionally biased region" description="Basic and acidic residues" evidence="1">
    <location>
        <begin position="73"/>
        <end position="85"/>
    </location>
</feature>
<comment type="caution">
    <text evidence="3">The sequence shown here is derived from an EMBL/GenBank/DDBJ whole genome shotgun (WGS) entry which is preliminary data.</text>
</comment>
<dbReference type="RefSeq" id="WP_386054126.1">
    <property type="nucleotide sequence ID" value="NZ_JBHTKH010000014.1"/>
</dbReference>
<evidence type="ECO:0000256" key="2">
    <source>
        <dbReference type="SAM" id="Phobius"/>
    </source>
</evidence>
<protein>
    <submittedName>
        <fullName evidence="3">Uncharacterized protein</fullName>
    </submittedName>
</protein>